<dbReference type="AlphaFoldDB" id="A0A286E1N6"/>
<dbReference type="PANTHER" id="PTHR46430">
    <property type="entry name" value="PROTEIN SKT5-RELATED"/>
    <property type="match status" value="1"/>
</dbReference>
<name>A0A286E1N6_9NEIS</name>
<dbReference type="Gene3D" id="1.25.40.10">
    <property type="entry name" value="Tetratricopeptide repeat domain"/>
    <property type="match status" value="1"/>
</dbReference>
<dbReference type="Proteomes" id="UP000219669">
    <property type="component" value="Unassembled WGS sequence"/>
</dbReference>
<keyword evidence="3" id="KW-1185">Reference proteome</keyword>
<reference evidence="2 3" key="1">
    <citation type="submission" date="2017-09" db="EMBL/GenBank/DDBJ databases">
        <authorList>
            <person name="Ehlers B."/>
            <person name="Leendertz F.H."/>
        </authorList>
    </citation>
    <scope>NUCLEOTIDE SEQUENCE [LARGE SCALE GENOMIC DNA]</scope>
    <source>
        <strain evidence="2 3">DSM 16848</strain>
    </source>
</reference>
<protein>
    <submittedName>
        <fullName evidence="2">Sel1 repeat-containing protein</fullName>
    </submittedName>
</protein>
<dbReference type="SMART" id="SM00671">
    <property type="entry name" value="SEL1"/>
    <property type="match status" value="2"/>
</dbReference>
<accession>A0A286E1N6</accession>
<evidence type="ECO:0000256" key="1">
    <source>
        <dbReference type="ARBA" id="ARBA00022737"/>
    </source>
</evidence>
<dbReference type="RefSeq" id="WP_179655750.1">
    <property type="nucleotide sequence ID" value="NZ_CP083931.1"/>
</dbReference>
<keyword evidence="1" id="KW-0677">Repeat</keyword>
<gene>
    <name evidence="2" type="ORF">SAMN02746062_00049</name>
</gene>
<dbReference type="InterPro" id="IPR051726">
    <property type="entry name" value="Chitin_Synth_Reg"/>
</dbReference>
<dbReference type="EMBL" id="OCNF01000001">
    <property type="protein sequence ID" value="SOD64817.1"/>
    <property type="molecule type" value="Genomic_DNA"/>
</dbReference>
<evidence type="ECO:0000313" key="2">
    <source>
        <dbReference type="EMBL" id="SOD64817.1"/>
    </source>
</evidence>
<dbReference type="InterPro" id="IPR011990">
    <property type="entry name" value="TPR-like_helical_dom_sf"/>
</dbReference>
<dbReference type="InterPro" id="IPR006597">
    <property type="entry name" value="Sel1-like"/>
</dbReference>
<dbReference type="Pfam" id="PF08238">
    <property type="entry name" value="Sel1"/>
    <property type="match status" value="3"/>
</dbReference>
<proteinExistence type="predicted"/>
<organism evidence="2 3">
    <name type="scientific">Alysiella filiformis DSM 16848</name>
    <dbReference type="NCBI Taxonomy" id="1120981"/>
    <lineage>
        <taxon>Bacteria</taxon>
        <taxon>Pseudomonadati</taxon>
        <taxon>Pseudomonadota</taxon>
        <taxon>Betaproteobacteria</taxon>
        <taxon>Neisseriales</taxon>
        <taxon>Neisseriaceae</taxon>
        <taxon>Alysiella</taxon>
    </lineage>
</organism>
<sequence>MFISPKPFIWYEKAAANGHPIAQNDLALWYGVGLEGILPKNQAKKFTLLSQAAQKGLAAAQHNLAYMYHHGEYVEQDFELADFWYRKAILQNHENAKNAHQSMLKDMAEQKKLTKQ</sequence>
<dbReference type="SUPFAM" id="SSF81901">
    <property type="entry name" value="HCP-like"/>
    <property type="match status" value="1"/>
</dbReference>
<evidence type="ECO:0000313" key="3">
    <source>
        <dbReference type="Proteomes" id="UP000219669"/>
    </source>
</evidence>